<evidence type="ECO:0000313" key="2">
    <source>
        <dbReference type="EMBL" id="MBS9533625.1"/>
    </source>
</evidence>
<feature type="transmembrane region" description="Helical" evidence="1">
    <location>
        <begin position="100"/>
        <end position="119"/>
    </location>
</feature>
<dbReference type="Proteomes" id="UP001519535">
    <property type="component" value="Unassembled WGS sequence"/>
</dbReference>
<protein>
    <recommendedName>
        <fullName evidence="4">Integral membrane protein</fullName>
    </recommendedName>
</protein>
<feature type="transmembrane region" description="Helical" evidence="1">
    <location>
        <begin position="50"/>
        <end position="68"/>
    </location>
</feature>
<comment type="caution">
    <text evidence="2">The sequence shown here is derived from an EMBL/GenBank/DDBJ whole genome shotgun (WGS) entry which is preliminary data.</text>
</comment>
<sequence length="136" mass="14003">MNSVDAPPRAVRTAGLLVAIQGAGGLLVAVALVLRGLAGADERVVNGYGTAAWFTLVGMAVLAAGWTLRQGRRWGRGIAVFANLTLLPVAWYLGIGSHRWAYGAVVAGLAIAVLGLLFSPAAVRWTAQRPAPTGSS</sequence>
<name>A0ABS5RH50_9MYCO</name>
<evidence type="ECO:0000256" key="1">
    <source>
        <dbReference type="SAM" id="Phobius"/>
    </source>
</evidence>
<keyword evidence="1" id="KW-0472">Membrane</keyword>
<feature type="transmembrane region" description="Helical" evidence="1">
    <location>
        <begin position="75"/>
        <end position="94"/>
    </location>
</feature>
<keyword evidence="1" id="KW-1133">Transmembrane helix</keyword>
<dbReference type="EMBL" id="JAHCLR010000013">
    <property type="protein sequence ID" value="MBS9533625.1"/>
    <property type="molecule type" value="Genomic_DNA"/>
</dbReference>
<accession>A0ABS5RH50</accession>
<gene>
    <name evidence="2" type="ORF">KIH27_08510</name>
</gene>
<feature type="transmembrane region" description="Helical" evidence="1">
    <location>
        <begin position="16"/>
        <end position="38"/>
    </location>
</feature>
<keyword evidence="3" id="KW-1185">Reference proteome</keyword>
<keyword evidence="1" id="KW-0812">Transmembrane</keyword>
<organism evidence="2 3">
    <name type="scientific">Mycolicibacter acidiphilus</name>
    <dbReference type="NCBI Taxonomy" id="2835306"/>
    <lineage>
        <taxon>Bacteria</taxon>
        <taxon>Bacillati</taxon>
        <taxon>Actinomycetota</taxon>
        <taxon>Actinomycetes</taxon>
        <taxon>Mycobacteriales</taxon>
        <taxon>Mycobacteriaceae</taxon>
        <taxon>Mycolicibacter</taxon>
    </lineage>
</organism>
<proteinExistence type="predicted"/>
<evidence type="ECO:0008006" key="4">
    <source>
        <dbReference type="Google" id="ProtNLM"/>
    </source>
</evidence>
<dbReference type="RefSeq" id="WP_214092507.1">
    <property type="nucleotide sequence ID" value="NZ_JAHCLR010000013.1"/>
</dbReference>
<evidence type="ECO:0000313" key="3">
    <source>
        <dbReference type="Proteomes" id="UP001519535"/>
    </source>
</evidence>
<reference evidence="2 3" key="1">
    <citation type="submission" date="2021-05" db="EMBL/GenBank/DDBJ databases">
        <title>Mycobacterium acidophilum sp. nov., an extremely acid-tolerant member of the genus Mycobacterium.</title>
        <authorList>
            <person name="Xia J."/>
        </authorList>
    </citation>
    <scope>NUCLEOTIDE SEQUENCE [LARGE SCALE GENOMIC DNA]</scope>
    <source>
        <strain evidence="2 3">M1</strain>
    </source>
</reference>